<feature type="region of interest" description="Disordered" evidence="1">
    <location>
        <begin position="78"/>
        <end position="136"/>
    </location>
</feature>
<dbReference type="Proteomes" id="UP000001056">
    <property type="component" value="Unassembled WGS sequence"/>
</dbReference>
<evidence type="ECO:0000259" key="2">
    <source>
        <dbReference type="Pfam" id="PF20636"/>
    </source>
</evidence>
<dbReference type="VEuPathDB" id="FungiDB:CHGG_10347"/>
<keyword evidence="4" id="KW-1185">Reference proteome</keyword>
<feature type="compositionally biased region" description="Acidic residues" evidence="1">
    <location>
        <begin position="97"/>
        <end position="115"/>
    </location>
</feature>
<feature type="region of interest" description="Disordered" evidence="1">
    <location>
        <begin position="187"/>
        <end position="206"/>
    </location>
</feature>
<feature type="compositionally biased region" description="Basic and acidic residues" evidence="1">
    <location>
        <begin position="78"/>
        <end position="89"/>
    </location>
</feature>
<sequence length="206" mass="22329">MDSETAATHEEIWDDSALVDSWNEALEEYKVSERPVSKPRQLHVTKVGLETLTQSQKYHSIHAKGGTVDDLPDRADEMTRANADAKPETGELNEPIAEGEDEGEVDETISMDESDETSHPIISDVQGSGEAKKADGMVPALGPEAFLGTVQDGELKKLLMSWYYAGRLALSQTSVPRLTVTGYYTGLYEGKQQGSQQTKGGGSKGP</sequence>
<dbReference type="InParanoid" id="Q2GNV7"/>
<dbReference type="RefSeq" id="XP_001228274.1">
    <property type="nucleotide sequence ID" value="XM_001228273.1"/>
</dbReference>
<dbReference type="HOGENOM" id="CLU_093937_1_0_1"/>
<accession>Q2GNV7</accession>
<dbReference type="OMA" id="QKYHSIH"/>
<dbReference type="STRING" id="306901.Q2GNV7"/>
<dbReference type="InterPro" id="IPR047313">
    <property type="entry name" value="SMN_C"/>
</dbReference>
<gene>
    <name evidence="3" type="ORF">CHGG_10347</name>
</gene>
<dbReference type="InterPro" id="IPR049481">
    <property type="entry name" value="SMN_G2-BD"/>
</dbReference>
<protein>
    <recommendedName>
        <fullName evidence="2">Survival Motor Neuron Gemin2-binding domain-containing protein</fullName>
    </recommendedName>
</protein>
<evidence type="ECO:0000313" key="4">
    <source>
        <dbReference type="Proteomes" id="UP000001056"/>
    </source>
</evidence>
<proteinExistence type="predicted"/>
<dbReference type="CDD" id="cd22851">
    <property type="entry name" value="SMN_N"/>
    <property type="match status" value="1"/>
</dbReference>
<evidence type="ECO:0000256" key="1">
    <source>
        <dbReference type="SAM" id="MobiDB-lite"/>
    </source>
</evidence>
<dbReference type="EMBL" id="CH408035">
    <property type="protein sequence ID" value="EAQ83943.1"/>
    <property type="molecule type" value="Genomic_DNA"/>
</dbReference>
<dbReference type="GeneID" id="4396044"/>
<name>Q2GNV7_CHAGB</name>
<dbReference type="eggNOG" id="KOG4327">
    <property type="taxonomic scope" value="Eukaryota"/>
</dbReference>
<dbReference type="OrthoDB" id="197400at2759"/>
<dbReference type="AlphaFoldDB" id="Q2GNV7"/>
<reference evidence="4" key="1">
    <citation type="journal article" date="2015" name="Genome Announc.">
        <title>Draft genome sequence of the cellulolytic fungus Chaetomium globosum.</title>
        <authorList>
            <person name="Cuomo C.A."/>
            <person name="Untereiner W.A."/>
            <person name="Ma L.-J."/>
            <person name="Grabherr M."/>
            <person name="Birren B.W."/>
        </authorList>
    </citation>
    <scope>NUCLEOTIDE SEQUENCE [LARGE SCALE GENOMIC DNA]</scope>
    <source>
        <strain evidence="4">ATCC 6205 / CBS 148.51 / DSM 1962 / NBRC 6347 / NRRL 1970</strain>
    </source>
</reference>
<feature type="domain" description="Survival Motor Neuron Gemin2-binding" evidence="2">
    <location>
        <begin position="9"/>
        <end position="30"/>
    </location>
</feature>
<organism evidence="3 4">
    <name type="scientific">Chaetomium globosum (strain ATCC 6205 / CBS 148.51 / DSM 1962 / NBRC 6347 / NRRL 1970)</name>
    <name type="common">Soil fungus</name>
    <dbReference type="NCBI Taxonomy" id="306901"/>
    <lineage>
        <taxon>Eukaryota</taxon>
        <taxon>Fungi</taxon>
        <taxon>Dikarya</taxon>
        <taxon>Ascomycota</taxon>
        <taxon>Pezizomycotina</taxon>
        <taxon>Sordariomycetes</taxon>
        <taxon>Sordariomycetidae</taxon>
        <taxon>Sordariales</taxon>
        <taxon>Chaetomiaceae</taxon>
        <taxon>Chaetomium</taxon>
    </lineage>
</organism>
<dbReference type="CDD" id="cd22852">
    <property type="entry name" value="SMN_C"/>
    <property type="match status" value="1"/>
</dbReference>
<dbReference type="Pfam" id="PF20636">
    <property type="entry name" value="SMN_G2-BD"/>
    <property type="match status" value="1"/>
</dbReference>
<evidence type="ECO:0000313" key="3">
    <source>
        <dbReference type="EMBL" id="EAQ83943.1"/>
    </source>
</evidence>